<dbReference type="AlphaFoldDB" id="A0A7Z2VET8"/>
<dbReference type="EMBL" id="CP051680">
    <property type="protein sequence ID" value="QJD81721.1"/>
    <property type="molecule type" value="Genomic_DNA"/>
</dbReference>
<gene>
    <name evidence="1" type="ORF">HH215_23995</name>
</gene>
<evidence type="ECO:0000313" key="1">
    <source>
        <dbReference type="EMBL" id="QJD81721.1"/>
    </source>
</evidence>
<accession>A0A7Z2VET8</accession>
<keyword evidence="2" id="KW-1185">Reference proteome</keyword>
<name>A0A7Z2VET8_9BACL</name>
<reference evidence="1 2" key="1">
    <citation type="submission" date="2020-04" db="EMBL/GenBank/DDBJ databases">
        <title>Genome sequencing of novel species.</title>
        <authorList>
            <person name="Heo J."/>
            <person name="Kim S.-J."/>
            <person name="Kim J.-S."/>
            <person name="Hong S.-B."/>
            <person name="Kwon S.-W."/>
        </authorList>
    </citation>
    <scope>NUCLEOTIDE SEQUENCE [LARGE SCALE GENOMIC DNA]</scope>
    <source>
        <strain evidence="1 2">MFER-1</strain>
    </source>
</reference>
<sequence length="86" mass="9485">MKKAIASRNRYLLDKIMVKYICLSCGIADEFPLGVVRDFDHMGGKASSPPIFCCQQCGGDLYPENYKGVNGVEYKISNLCASPTED</sequence>
<dbReference type="RefSeq" id="WP_169278027.1">
    <property type="nucleotide sequence ID" value="NZ_CP051680.1"/>
</dbReference>
<dbReference type="Proteomes" id="UP000502248">
    <property type="component" value="Chromosome"/>
</dbReference>
<organism evidence="1 2">
    <name type="scientific">Cohnella herbarum</name>
    <dbReference type="NCBI Taxonomy" id="2728023"/>
    <lineage>
        <taxon>Bacteria</taxon>
        <taxon>Bacillati</taxon>
        <taxon>Bacillota</taxon>
        <taxon>Bacilli</taxon>
        <taxon>Bacillales</taxon>
        <taxon>Paenibacillaceae</taxon>
        <taxon>Cohnella</taxon>
    </lineage>
</organism>
<dbReference type="KEGG" id="cheb:HH215_23995"/>
<protein>
    <submittedName>
        <fullName evidence="1">Uncharacterized protein</fullName>
    </submittedName>
</protein>
<evidence type="ECO:0000313" key="2">
    <source>
        <dbReference type="Proteomes" id="UP000502248"/>
    </source>
</evidence>
<proteinExistence type="predicted"/>